<comment type="caution">
    <text evidence="1">The sequence shown here is derived from an EMBL/GenBank/DDBJ whole genome shotgun (WGS) entry which is preliminary data.</text>
</comment>
<reference evidence="1" key="1">
    <citation type="submission" date="2021-03" db="EMBL/GenBank/DDBJ databases">
        <title>Bacillus suaedae sp. nov., isolated from Suaeda aralocaspica.</title>
        <authorList>
            <person name="Lei R.F.R."/>
        </authorList>
    </citation>
    <scope>NUCLEOTIDE SEQUENCE</scope>
    <source>
        <strain evidence="1">YZJH907-2</strain>
    </source>
</reference>
<accession>A0A941AP76</accession>
<sequence length="83" mass="9973">MHSKQTVKYICHLYSSGNQYFYKTELITYDSWEDIDSLGWTTPRPISEMTFRKREKEGYKVEYKTLKKEPAEVIPFVKKQLSQ</sequence>
<dbReference type="RefSeq" id="WP_210596888.1">
    <property type="nucleotide sequence ID" value="NZ_JAGKSQ010000003.1"/>
</dbReference>
<dbReference type="EMBL" id="JAGKSQ010000003">
    <property type="protein sequence ID" value="MBP3951192.1"/>
    <property type="molecule type" value="Genomic_DNA"/>
</dbReference>
<dbReference type="AlphaFoldDB" id="A0A941AP76"/>
<proteinExistence type="predicted"/>
<dbReference type="Proteomes" id="UP000678228">
    <property type="component" value="Unassembled WGS sequence"/>
</dbReference>
<evidence type="ECO:0000313" key="2">
    <source>
        <dbReference type="Proteomes" id="UP000678228"/>
    </source>
</evidence>
<name>A0A941AP76_9BACI</name>
<evidence type="ECO:0000313" key="1">
    <source>
        <dbReference type="EMBL" id="MBP3951192.1"/>
    </source>
</evidence>
<protein>
    <submittedName>
        <fullName evidence="1">Uncharacterized protein</fullName>
    </submittedName>
</protein>
<organism evidence="1 2">
    <name type="scientific">Halalkalibacter suaedae</name>
    <dbReference type="NCBI Taxonomy" id="2822140"/>
    <lineage>
        <taxon>Bacteria</taxon>
        <taxon>Bacillati</taxon>
        <taxon>Bacillota</taxon>
        <taxon>Bacilli</taxon>
        <taxon>Bacillales</taxon>
        <taxon>Bacillaceae</taxon>
        <taxon>Halalkalibacter</taxon>
    </lineage>
</organism>
<gene>
    <name evidence="1" type="ORF">J7W16_08590</name>
</gene>
<keyword evidence="2" id="KW-1185">Reference proteome</keyword>